<dbReference type="Pfam" id="PF22692">
    <property type="entry name" value="LlgE_F_G_D1"/>
    <property type="match status" value="1"/>
</dbReference>
<dbReference type="InterPro" id="IPR053967">
    <property type="entry name" value="LlgE_F_G-like_D1"/>
</dbReference>
<name>K0NJN4_DESTT</name>
<dbReference type="InterPro" id="IPR010930">
    <property type="entry name" value="Flg_bb/hook_C_dom"/>
</dbReference>
<evidence type="ECO:0000256" key="2">
    <source>
        <dbReference type="ARBA" id="ARBA00009677"/>
    </source>
</evidence>
<dbReference type="PANTHER" id="PTHR30435:SF19">
    <property type="entry name" value="FLAGELLAR BASAL-BODY ROD PROTEIN FLGG"/>
    <property type="match status" value="1"/>
</dbReference>
<sequence>MILEMTRPVQGGLRQERKLETVSNNLANADTTGFKKDSISFDAQFKAQLNKDFSQGAIQTTGNPLDMALSGPGFFKIETSEGIKYTRNGNFSLDINGTLVDQNGNPVMGQGGAIAIDTANVEQNLSVNQNGEILLSGEVVDTFDIVTFKELNKLEREGQNFLSYTGETMDEIQAQGAVVQHKALEKANVEVVEEMVRMIDYHRMFETFTKSMMTFDEIDSKAINEVGKLR</sequence>
<dbReference type="NCBIfam" id="TIGR03506">
    <property type="entry name" value="FlgEFG_subfam"/>
    <property type="match status" value="1"/>
</dbReference>
<evidence type="ECO:0000256" key="3">
    <source>
        <dbReference type="ARBA" id="ARBA00023143"/>
    </source>
</evidence>
<evidence type="ECO:0000259" key="5">
    <source>
        <dbReference type="Pfam" id="PF00460"/>
    </source>
</evidence>
<keyword evidence="8" id="KW-0966">Cell projection</keyword>
<dbReference type="Pfam" id="PF06429">
    <property type="entry name" value="Flg_bbr_C"/>
    <property type="match status" value="1"/>
</dbReference>
<evidence type="ECO:0000256" key="1">
    <source>
        <dbReference type="ARBA" id="ARBA00004117"/>
    </source>
</evidence>
<dbReference type="OrthoDB" id="9804559at2"/>
<dbReference type="InterPro" id="IPR037925">
    <property type="entry name" value="FlgE/F/G-like"/>
</dbReference>
<gene>
    <name evidence="8" type="primary">flgF</name>
    <name evidence="8" type="ordered locus">TOL2_C35590</name>
</gene>
<keyword evidence="8" id="KW-0969">Cilium</keyword>
<keyword evidence="3 4" id="KW-0975">Bacterial flagellum</keyword>
<dbReference type="InterPro" id="IPR020013">
    <property type="entry name" value="Flagellar_FlgE/F/G"/>
</dbReference>
<feature type="domain" description="Flagellar basal body rod protein N-terminal" evidence="5">
    <location>
        <begin position="14"/>
        <end position="35"/>
    </location>
</feature>
<dbReference type="GO" id="GO:0009425">
    <property type="term" value="C:bacterial-type flagellum basal body"/>
    <property type="evidence" value="ECO:0007669"/>
    <property type="project" value="UniProtKB-SubCell"/>
</dbReference>
<comment type="similarity">
    <text evidence="2 4">Belongs to the flagella basal body rod proteins family.</text>
</comment>
<dbReference type="AlphaFoldDB" id="K0NJN4"/>
<dbReference type="InterPro" id="IPR001444">
    <property type="entry name" value="Flag_bb_rod_N"/>
</dbReference>
<protein>
    <submittedName>
        <fullName evidence="8">FlgF: flagellar basal-body rod protein</fullName>
    </submittedName>
</protein>
<keyword evidence="8" id="KW-0282">Flagellum</keyword>
<evidence type="ECO:0000256" key="4">
    <source>
        <dbReference type="RuleBase" id="RU362116"/>
    </source>
</evidence>
<evidence type="ECO:0000313" key="8">
    <source>
        <dbReference type="EMBL" id="CCK81716.1"/>
    </source>
</evidence>
<dbReference type="Pfam" id="PF00460">
    <property type="entry name" value="Flg_bb_rod"/>
    <property type="match status" value="1"/>
</dbReference>
<organism evidence="8 9">
    <name type="scientific">Desulfobacula toluolica (strain DSM 7467 / Tol2)</name>
    <dbReference type="NCBI Taxonomy" id="651182"/>
    <lineage>
        <taxon>Bacteria</taxon>
        <taxon>Pseudomonadati</taxon>
        <taxon>Thermodesulfobacteriota</taxon>
        <taxon>Desulfobacteria</taxon>
        <taxon>Desulfobacterales</taxon>
        <taxon>Desulfobacteraceae</taxon>
        <taxon>Desulfobacula</taxon>
    </lineage>
</organism>
<dbReference type="RefSeq" id="WP_014958904.1">
    <property type="nucleotide sequence ID" value="NC_018645.1"/>
</dbReference>
<dbReference type="PANTHER" id="PTHR30435">
    <property type="entry name" value="FLAGELLAR PROTEIN"/>
    <property type="match status" value="1"/>
</dbReference>
<comment type="subcellular location">
    <subcellularLocation>
        <location evidence="1 4">Bacterial flagellum basal body</location>
    </subcellularLocation>
</comment>
<dbReference type="SUPFAM" id="SSF117143">
    <property type="entry name" value="Flagellar hook protein flgE"/>
    <property type="match status" value="1"/>
</dbReference>
<dbReference type="EMBL" id="FO203503">
    <property type="protein sequence ID" value="CCK81716.1"/>
    <property type="molecule type" value="Genomic_DNA"/>
</dbReference>
<dbReference type="STRING" id="651182.TOL2_C35590"/>
<dbReference type="Proteomes" id="UP000007347">
    <property type="component" value="Chromosome"/>
</dbReference>
<dbReference type="GO" id="GO:0071978">
    <property type="term" value="P:bacterial-type flagellum-dependent swarming motility"/>
    <property type="evidence" value="ECO:0007669"/>
    <property type="project" value="TreeGrafter"/>
</dbReference>
<dbReference type="KEGG" id="dto:TOL2_C35590"/>
<reference evidence="8 9" key="1">
    <citation type="journal article" date="2013" name="Environ. Microbiol.">
        <title>Complete genome, catabolic sub-proteomes and key-metabolites of Desulfobacula toluolica Tol2, a marine, aromatic compound-degrading, sulfate-reducing bacterium.</title>
        <authorList>
            <person name="Wohlbrand L."/>
            <person name="Jacob J.H."/>
            <person name="Kube M."/>
            <person name="Mussmann M."/>
            <person name="Jarling R."/>
            <person name="Beck A."/>
            <person name="Amann R."/>
            <person name="Wilkes H."/>
            <person name="Reinhardt R."/>
            <person name="Rabus R."/>
        </authorList>
    </citation>
    <scope>NUCLEOTIDE SEQUENCE [LARGE SCALE GENOMIC DNA]</scope>
    <source>
        <strain evidence="9">DSM 7467 / Tol2</strain>
    </source>
</reference>
<dbReference type="HOGENOM" id="CLU_013687_0_0_7"/>
<proteinExistence type="inferred from homology"/>
<evidence type="ECO:0000313" key="9">
    <source>
        <dbReference type="Proteomes" id="UP000007347"/>
    </source>
</evidence>
<keyword evidence="9" id="KW-1185">Reference proteome</keyword>
<accession>K0NJN4</accession>
<evidence type="ECO:0000259" key="6">
    <source>
        <dbReference type="Pfam" id="PF06429"/>
    </source>
</evidence>
<feature type="domain" description="Flagellar basal-body/hook protein C-terminal" evidence="6">
    <location>
        <begin position="182"/>
        <end position="224"/>
    </location>
</feature>
<feature type="domain" description="Flagellar hook protein FlgE/F/G-like D1" evidence="7">
    <location>
        <begin position="68"/>
        <end position="133"/>
    </location>
</feature>
<evidence type="ECO:0000259" key="7">
    <source>
        <dbReference type="Pfam" id="PF22692"/>
    </source>
</evidence>